<feature type="transmembrane region" description="Helical" evidence="1">
    <location>
        <begin position="77"/>
        <end position="99"/>
    </location>
</feature>
<evidence type="ECO:0000313" key="4">
    <source>
        <dbReference type="EMBL" id="TDW96578.1"/>
    </source>
</evidence>
<keyword evidence="1" id="KW-0812">Transmembrane</keyword>
<dbReference type="GO" id="GO:0016989">
    <property type="term" value="F:sigma factor antagonist activity"/>
    <property type="evidence" value="ECO:0007669"/>
    <property type="project" value="TreeGrafter"/>
</dbReference>
<keyword evidence="5" id="KW-1185">Reference proteome</keyword>
<dbReference type="Gene3D" id="2.60.120.1440">
    <property type="match status" value="1"/>
</dbReference>
<reference evidence="4 5" key="1">
    <citation type="submission" date="2019-03" db="EMBL/GenBank/DDBJ databases">
        <title>Genomic Encyclopedia of Type Strains, Phase IV (KMG-IV): sequencing the most valuable type-strain genomes for metagenomic binning, comparative biology and taxonomic classification.</title>
        <authorList>
            <person name="Goeker M."/>
        </authorList>
    </citation>
    <scope>NUCLEOTIDE SEQUENCE [LARGE SCALE GENOMIC DNA]</scope>
    <source>
        <strain evidence="4 5">DSM 100059</strain>
    </source>
</reference>
<dbReference type="AlphaFoldDB" id="A0A4R8DGR9"/>
<proteinExistence type="predicted"/>
<dbReference type="Pfam" id="PF16344">
    <property type="entry name" value="FecR_C"/>
    <property type="match status" value="1"/>
</dbReference>
<dbReference type="PIRSF" id="PIRSF018266">
    <property type="entry name" value="FecR"/>
    <property type="match status" value="1"/>
</dbReference>
<dbReference type="Gene3D" id="3.55.50.30">
    <property type="match status" value="1"/>
</dbReference>
<dbReference type="OrthoDB" id="645008at2"/>
<protein>
    <submittedName>
        <fullName evidence="4">FecR family protein</fullName>
    </submittedName>
</protein>
<accession>A0A4R8DGR9</accession>
<comment type="caution">
    <text evidence="4">The sequence shown here is derived from an EMBL/GenBank/DDBJ whole genome shotgun (WGS) entry which is preliminary data.</text>
</comment>
<dbReference type="Proteomes" id="UP000294498">
    <property type="component" value="Unassembled WGS sequence"/>
</dbReference>
<organism evidence="4 5">
    <name type="scientific">Dinghuibacter silviterrae</name>
    <dbReference type="NCBI Taxonomy" id="1539049"/>
    <lineage>
        <taxon>Bacteria</taxon>
        <taxon>Pseudomonadati</taxon>
        <taxon>Bacteroidota</taxon>
        <taxon>Chitinophagia</taxon>
        <taxon>Chitinophagales</taxon>
        <taxon>Chitinophagaceae</taxon>
        <taxon>Dinghuibacter</taxon>
    </lineage>
</organism>
<dbReference type="InterPro" id="IPR012373">
    <property type="entry name" value="Ferrdict_sens_TM"/>
</dbReference>
<feature type="domain" description="Protein FecR C-terminal" evidence="3">
    <location>
        <begin position="306"/>
        <end position="373"/>
    </location>
</feature>
<dbReference type="PANTHER" id="PTHR30273">
    <property type="entry name" value="PERIPLASMIC SIGNAL SENSOR AND SIGMA FACTOR ACTIVATOR FECR-RELATED"/>
    <property type="match status" value="1"/>
</dbReference>
<dbReference type="InterPro" id="IPR006860">
    <property type="entry name" value="FecR"/>
</dbReference>
<gene>
    <name evidence="4" type="ORF">EDB95_4411</name>
</gene>
<dbReference type="EMBL" id="SODV01000002">
    <property type="protein sequence ID" value="TDW96578.1"/>
    <property type="molecule type" value="Genomic_DNA"/>
</dbReference>
<feature type="domain" description="FecR protein" evidence="2">
    <location>
        <begin position="175"/>
        <end position="269"/>
    </location>
</feature>
<evidence type="ECO:0000313" key="5">
    <source>
        <dbReference type="Proteomes" id="UP000294498"/>
    </source>
</evidence>
<dbReference type="Pfam" id="PF04773">
    <property type="entry name" value="FecR"/>
    <property type="match status" value="1"/>
</dbReference>
<sequence>MNEEKAVYIAALFYKEQEQIPLTEQERADLDEWRASYGGLPDRPEVIAKVKRLGEYDAETAANEIFQRLGILERSIYLRWISVAAAVLLLAAGGTWAYLATRVKPKPVAVLPAQPRDIDPGTTKAVLRLSDGRRITLDSVHNGVVLQQGNIKITKAGGQLTYIPTGKTAAVLYNTMTTPRGGQFRVILPDGSKVLLNAASSLTYPSAFQGQTRSVTLTGEAYFDIAPGKQPFEVSAEGVDTRVLGTRFDVMAYPDEPYLRTTLVEGKVQVAGVTLLPGREALVDHQGLRVQDGDIERAIAWTTGFFEFQDADIATIMREVSRWYDIDVVFTKGDYPGRYGGRMSRYLKLSEVLAFLEGNGIDHYRLEGRKLVVSP</sequence>
<name>A0A4R8DGR9_9BACT</name>
<evidence type="ECO:0000259" key="3">
    <source>
        <dbReference type="Pfam" id="PF16344"/>
    </source>
</evidence>
<evidence type="ECO:0000259" key="2">
    <source>
        <dbReference type="Pfam" id="PF04773"/>
    </source>
</evidence>
<keyword evidence="1" id="KW-0472">Membrane</keyword>
<keyword evidence="1" id="KW-1133">Transmembrane helix</keyword>
<dbReference type="PANTHER" id="PTHR30273:SF2">
    <property type="entry name" value="PROTEIN FECR"/>
    <property type="match status" value="1"/>
</dbReference>
<dbReference type="RefSeq" id="WP_133997252.1">
    <property type="nucleotide sequence ID" value="NZ_SODV01000002.1"/>
</dbReference>
<evidence type="ECO:0000256" key="1">
    <source>
        <dbReference type="SAM" id="Phobius"/>
    </source>
</evidence>
<dbReference type="InterPro" id="IPR032508">
    <property type="entry name" value="FecR_C"/>
</dbReference>